<dbReference type="SUPFAM" id="SSF47370">
    <property type="entry name" value="Bromodomain"/>
    <property type="match status" value="1"/>
</dbReference>
<dbReference type="GO" id="GO:0005634">
    <property type="term" value="C:nucleus"/>
    <property type="evidence" value="ECO:0007669"/>
    <property type="project" value="TreeGrafter"/>
</dbReference>
<reference evidence="4 5" key="1">
    <citation type="submission" date="2012-04" db="EMBL/GenBank/DDBJ databases">
        <title>The Genome Sequence of Saprolegnia declina VS20.</title>
        <authorList>
            <consortium name="The Broad Institute Genome Sequencing Platform"/>
            <person name="Russ C."/>
            <person name="Nusbaum C."/>
            <person name="Tyler B."/>
            <person name="van West P."/>
            <person name="Dieguez-Uribeondo J."/>
            <person name="de Bruijn I."/>
            <person name="Tripathy S."/>
            <person name="Jiang R."/>
            <person name="Young S.K."/>
            <person name="Zeng Q."/>
            <person name="Gargeya S."/>
            <person name="Fitzgerald M."/>
            <person name="Haas B."/>
            <person name="Abouelleil A."/>
            <person name="Alvarado L."/>
            <person name="Arachchi H.M."/>
            <person name="Berlin A."/>
            <person name="Chapman S.B."/>
            <person name="Goldberg J."/>
            <person name="Griggs A."/>
            <person name="Gujja S."/>
            <person name="Hansen M."/>
            <person name="Howarth C."/>
            <person name="Imamovic A."/>
            <person name="Larimer J."/>
            <person name="McCowen C."/>
            <person name="Montmayeur A."/>
            <person name="Murphy C."/>
            <person name="Neiman D."/>
            <person name="Pearson M."/>
            <person name="Priest M."/>
            <person name="Roberts A."/>
            <person name="Saif S."/>
            <person name="Shea T."/>
            <person name="Sisk P."/>
            <person name="Sykes S."/>
            <person name="Wortman J."/>
            <person name="Nusbaum C."/>
            <person name="Birren B."/>
        </authorList>
    </citation>
    <scope>NUCLEOTIDE SEQUENCE [LARGE SCALE GENOMIC DNA]</scope>
    <source>
        <strain evidence="4 5">VS20</strain>
    </source>
</reference>
<dbReference type="InterPro" id="IPR036427">
    <property type="entry name" value="Bromodomain-like_sf"/>
</dbReference>
<dbReference type="InterPro" id="IPR001487">
    <property type="entry name" value="Bromodomain"/>
</dbReference>
<dbReference type="GO" id="GO:0000785">
    <property type="term" value="C:chromatin"/>
    <property type="evidence" value="ECO:0007669"/>
    <property type="project" value="TreeGrafter"/>
</dbReference>
<dbReference type="AlphaFoldDB" id="T0QTC1"/>
<dbReference type="PROSITE" id="PS50014">
    <property type="entry name" value="BROMODOMAIN_2"/>
    <property type="match status" value="1"/>
</dbReference>
<keyword evidence="5" id="KW-1185">Reference proteome</keyword>
<dbReference type="VEuPathDB" id="FungiDB:SDRG_04958"/>
<dbReference type="SMART" id="SM00297">
    <property type="entry name" value="BROMO"/>
    <property type="match status" value="1"/>
</dbReference>
<evidence type="ECO:0000256" key="2">
    <source>
        <dbReference type="PROSITE-ProRule" id="PRU00035"/>
    </source>
</evidence>
<dbReference type="PRINTS" id="PR00503">
    <property type="entry name" value="BROMODOMAIN"/>
</dbReference>
<dbReference type="EMBL" id="JH767143">
    <property type="protein sequence ID" value="EQC37941.1"/>
    <property type="molecule type" value="Genomic_DNA"/>
</dbReference>
<keyword evidence="1 2" id="KW-0103">Bromodomain</keyword>
<accession>T0QTC1</accession>
<dbReference type="InParanoid" id="T0QTC1"/>
<organism evidence="4 5">
    <name type="scientific">Saprolegnia diclina (strain VS20)</name>
    <dbReference type="NCBI Taxonomy" id="1156394"/>
    <lineage>
        <taxon>Eukaryota</taxon>
        <taxon>Sar</taxon>
        <taxon>Stramenopiles</taxon>
        <taxon>Oomycota</taxon>
        <taxon>Saprolegniomycetes</taxon>
        <taxon>Saprolegniales</taxon>
        <taxon>Saprolegniaceae</taxon>
        <taxon>Saprolegnia</taxon>
    </lineage>
</organism>
<protein>
    <recommendedName>
        <fullName evidence="3">Bromo domain-containing protein</fullName>
    </recommendedName>
</protein>
<dbReference type="eggNOG" id="KOG1474">
    <property type="taxonomic scope" value="Eukaryota"/>
</dbReference>
<dbReference type="Pfam" id="PF00439">
    <property type="entry name" value="Bromodomain"/>
    <property type="match status" value="1"/>
</dbReference>
<feature type="domain" description="Bromo" evidence="3">
    <location>
        <begin position="31"/>
        <end position="123"/>
    </location>
</feature>
<evidence type="ECO:0000256" key="1">
    <source>
        <dbReference type="ARBA" id="ARBA00023117"/>
    </source>
</evidence>
<dbReference type="Proteomes" id="UP000030762">
    <property type="component" value="Unassembled WGS sequence"/>
</dbReference>
<sequence length="202" mass="23179">MEVEPTVADAHDDAEETAWLVDVKKMHKELMKHELAWPFLEPVDPVKLNIPTYFQIIERPMDLGTIQGRLQLTASGDDHDEMVNVFGPPAAMTSYGSIDEYKNDLLLVFDNAIKFNGDDGRIESVGNMAKRMRQHVLTRLASQFTDASLTWEEKVELNLLHKKIADAKAQGVRERWKKESFVARWNRQKIEFRNQVAMQASP</sequence>
<dbReference type="InterPro" id="IPR050935">
    <property type="entry name" value="Bromo_chromatin_reader"/>
</dbReference>
<dbReference type="RefSeq" id="XP_008608874.1">
    <property type="nucleotide sequence ID" value="XM_008610652.1"/>
</dbReference>
<gene>
    <name evidence="4" type="ORF">SDRG_04958</name>
</gene>
<evidence type="ECO:0000259" key="3">
    <source>
        <dbReference type="PROSITE" id="PS50014"/>
    </source>
</evidence>
<dbReference type="PANTHER" id="PTHR22880">
    <property type="entry name" value="FALZ-RELATED BROMODOMAIN-CONTAINING PROTEINS"/>
    <property type="match status" value="1"/>
</dbReference>
<dbReference type="GO" id="GO:0006355">
    <property type="term" value="P:regulation of DNA-templated transcription"/>
    <property type="evidence" value="ECO:0007669"/>
    <property type="project" value="TreeGrafter"/>
</dbReference>
<dbReference type="GeneID" id="19945685"/>
<dbReference type="PANTHER" id="PTHR22880:SF225">
    <property type="entry name" value="BROMODOMAIN-CONTAINING PROTEIN BET-1-RELATED"/>
    <property type="match status" value="1"/>
</dbReference>
<dbReference type="STRING" id="1156394.T0QTC1"/>
<dbReference type="GO" id="GO:0006338">
    <property type="term" value="P:chromatin remodeling"/>
    <property type="evidence" value="ECO:0007669"/>
    <property type="project" value="TreeGrafter"/>
</dbReference>
<evidence type="ECO:0000313" key="5">
    <source>
        <dbReference type="Proteomes" id="UP000030762"/>
    </source>
</evidence>
<evidence type="ECO:0000313" key="4">
    <source>
        <dbReference type="EMBL" id="EQC37941.1"/>
    </source>
</evidence>
<name>T0QTC1_SAPDV</name>
<dbReference type="OMA" id="NMARQFQ"/>
<dbReference type="OrthoDB" id="21449at2759"/>
<dbReference type="Gene3D" id="1.20.920.10">
    <property type="entry name" value="Bromodomain-like"/>
    <property type="match status" value="1"/>
</dbReference>
<proteinExistence type="predicted"/>